<gene>
    <name evidence="2" type="ORF">H8716_00465</name>
</gene>
<evidence type="ECO:0000259" key="1">
    <source>
        <dbReference type="Pfam" id="PF00535"/>
    </source>
</evidence>
<proteinExistence type="predicted"/>
<evidence type="ECO:0000313" key="2">
    <source>
        <dbReference type="EMBL" id="MBC8571563.1"/>
    </source>
</evidence>
<dbReference type="RefSeq" id="WP_249306416.1">
    <property type="nucleotide sequence ID" value="NZ_JACRSZ010000001.1"/>
</dbReference>
<dbReference type="EMBL" id="JACRSZ010000001">
    <property type="protein sequence ID" value="MBC8571563.1"/>
    <property type="molecule type" value="Genomic_DNA"/>
</dbReference>
<comment type="caution">
    <text evidence="2">The sequence shown here is derived from an EMBL/GenBank/DDBJ whole genome shotgun (WGS) entry which is preliminary data.</text>
</comment>
<dbReference type="Pfam" id="PF00535">
    <property type="entry name" value="Glycos_transf_2"/>
    <property type="match status" value="1"/>
</dbReference>
<dbReference type="InterPro" id="IPR029044">
    <property type="entry name" value="Nucleotide-diphossugar_trans"/>
</dbReference>
<sequence>MSELKKKLDKGVAYLKRNGIRQTLIRAGRKAALSRPVDYEKWLKSHSADRRELERQRAAELWKRVPVSAVLLYGTAQEEQQSRESLMQQTFGEISVYTQDTWNAQDIQKCEYILLIQAGAVLRPEAVYRLVTVASEKQKKSLLYTDHDILEKNGHLKDPFCKPDYDPVLQSQMNYLGPVLLADTELVKDLKQEEQEEVWRKLAAKAEQICHVPELLYHISEKMDQELESPVWIQTEKEMVRTEPLVSVIIPNKDHMDDLICCIDSVLKSGGYEHLEILIVENNSTQPETFREYERLMEKDRRIRLITWKGMFNYSRINNDAAMEAKGDYLLFLNNDTKIKKVGAIKELVQCICTTAAGAVGCRLIYGDGTIQHAGVVLGYGGVAGHAFEGMAECDYACQRYARMIRQMSAVTAACMLVSREAFWQIGGFTEELGVAYNDIDFCMKLQKQGYMVLYDPKAELYHYESQTRGFEMTAQKAERVKREADLFCRTWEKELNKGDRFYNPNLTLEKSDFSLKR</sequence>
<dbReference type="Gene3D" id="3.90.550.10">
    <property type="entry name" value="Spore Coat Polysaccharide Biosynthesis Protein SpsA, Chain A"/>
    <property type="match status" value="2"/>
</dbReference>
<reference evidence="2 3" key="1">
    <citation type="submission" date="2020-08" db="EMBL/GenBank/DDBJ databases">
        <title>Genome public.</title>
        <authorList>
            <person name="Liu C."/>
            <person name="Sun Q."/>
        </authorList>
    </citation>
    <scope>NUCLEOTIDE SEQUENCE [LARGE SCALE GENOMIC DNA]</scope>
    <source>
        <strain evidence="2 3">NSJ-46</strain>
    </source>
</reference>
<protein>
    <submittedName>
        <fullName evidence="2">Glycosyltransferase family 2 protein</fullName>
    </submittedName>
</protein>
<feature type="domain" description="Glycosyltransferase 2-like" evidence="1">
    <location>
        <begin position="247"/>
        <end position="370"/>
    </location>
</feature>
<dbReference type="PANTHER" id="PTHR43179">
    <property type="entry name" value="RHAMNOSYLTRANSFERASE WBBL"/>
    <property type="match status" value="1"/>
</dbReference>
<accession>A0ABR7N599</accession>
<dbReference type="CDD" id="cd04186">
    <property type="entry name" value="GT_2_like_c"/>
    <property type="match status" value="1"/>
</dbReference>
<keyword evidence="3" id="KW-1185">Reference proteome</keyword>
<dbReference type="InterPro" id="IPR001173">
    <property type="entry name" value="Glyco_trans_2-like"/>
</dbReference>
<evidence type="ECO:0000313" key="3">
    <source>
        <dbReference type="Proteomes" id="UP000657421"/>
    </source>
</evidence>
<dbReference type="PANTHER" id="PTHR43179:SF7">
    <property type="entry name" value="RHAMNOSYLTRANSFERASE WBBL"/>
    <property type="match status" value="1"/>
</dbReference>
<organism evidence="2 3">
    <name type="scientific">Jingyaoa shaoxingensis</name>
    <dbReference type="NCBI Taxonomy" id="2763671"/>
    <lineage>
        <taxon>Bacteria</taxon>
        <taxon>Bacillati</taxon>
        <taxon>Bacillota</taxon>
        <taxon>Clostridia</taxon>
        <taxon>Lachnospirales</taxon>
        <taxon>Lachnospiraceae</taxon>
        <taxon>Jingyaoa</taxon>
    </lineage>
</organism>
<name>A0ABR7N599_9FIRM</name>
<dbReference type="SUPFAM" id="SSF53448">
    <property type="entry name" value="Nucleotide-diphospho-sugar transferases"/>
    <property type="match status" value="1"/>
</dbReference>
<dbReference type="Proteomes" id="UP000657421">
    <property type="component" value="Unassembled WGS sequence"/>
</dbReference>